<evidence type="ECO:0000313" key="2">
    <source>
        <dbReference type="EMBL" id="KAG7661539.1"/>
    </source>
</evidence>
<dbReference type="EMBL" id="JAGSYN010000217">
    <property type="protein sequence ID" value="KAG7661539.1"/>
    <property type="molecule type" value="Genomic_DNA"/>
</dbReference>
<dbReference type="AlphaFoldDB" id="A0A8J5QG87"/>
<keyword evidence="3" id="KW-1185">Reference proteome</keyword>
<dbReference type="GeneID" id="73471708"/>
<sequence length="303" mass="35666">MKILSSNQNSQDSVNTIKKSYQLFEQKYENLSNSIRNAKDIEFNKIIESVLNRPLIQASKPNVDENFKQSFKYLLYIKSLSEFGLHNHDGNFLIPILLLIFPQESLMEIYCLLELINQEVFQRDFLHELNCKLNQWGASKTIPKSLSSRNFTASEFEGLNYNWILEMILQFSDQLPLSLSAPSTPILDQPRQWESQHQQAQQQQPESQEPQIPEEEPSPACLQLISKLFTLLIVYSNSIKTKTKNNLKVWESFIIAIFVYYHLNWNDYQELIKKNIPIRLNNSHDSRENLDCFVRKWKDLFKK</sequence>
<evidence type="ECO:0000313" key="3">
    <source>
        <dbReference type="Proteomes" id="UP000694255"/>
    </source>
</evidence>
<dbReference type="OrthoDB" id="289721at2759"/>
<proteinExistence type="predicted"/>
<organism evidence="2 3">
    <name type="scientific">[Candida] subhashii</name>
    <dbReference type="NCBI Taxonomy" id="561895"/>
    <lineage>
        <taxon>Eukaryota</taxon>
        <taxon>Fungi</taxon>
        <taxon>Dikarya</taxon>
        <taxon>Ascomycota</taxon>
        <taxon>Saccharomycotina</taxon>
        <taxon>Pichiomycetes</taxon>
        <taxon>Debaryomycetaceae</taxon>
        <taxon>Spathaspora</taxon>
    </lineage>
</organism>
<comment type="caution">
    <text evidence="2">The sequence shown here is derived from an EMBL/GenBank/DDBJ whole genome shotgun (WGS) entry which is preliminary data.</text>
</comment>
<gene>
    <name evidence="2" type="ORF">J8A68_004908</name>
</gene>
<name>A0A8J5QG87_9ASCO</name>
<evidence type="ECO:0000256" key="1">
    <source>
        <dbReference type="SAM" id="MobiDB-lite"/>
    </source>
</evidence>
<dbReference type="RefSeq" id="XP_049261772.1">
    <property type="nucleotide sequence ID" value="XM_049408916.1"/>
</dbReference>
<reference evidence="2 3" key="1">
    <citation type="journal article" date="2021" name="DNA Res.">
        <title>Genome analysis of Candida subhashii reveals its hybrid nature and dual mitochondrial genome conformations.</title>
        <authorList>
            <person name="Mixao V."/>
            <person name="Hegedusova E."/>
            <person name="Saus E."/>
            <person name="Pryszcz L.P."/>
            <person name="Cillingova A."/>
            <person name="Nosek J."/>
            <person name="Gabaldon T."/>
        </authorList>
    </citation>
    <scope>NUCLEOTIDE SEQUENCE [LARGE SCALE GENOMIC DNA]</scope>
    <source>
        <strain evidence="2 3">CBS 10753</strain>
    </source>
</reference>
<dbReference type="Proteomes" id="UP000694255">
    <property type="component" value="Unassembled WGS sequence"/>
</dbReference>
<feature type="compositionally biased region" description="Low complexity" evidence="1">
    <location>
        <begin position="192"/>
        <end position="211"/>
    </location>
</feature>
<protein>
    <submittedName>
        <fullName evidence="2">Uncharacterized protein</fullName>
    </submittedName>
</protein>
<feature type="region of interest" description="Disordered" evidence="1">
    <location>
        <begin position="190"/>
        <end position="215"/>
    </location>
</feature>
<accession>A0A8J5QG87</accession>